<evidence type="ECO:0000313" key="2">
    <source>
        <dbReference type="EMBL" id="GLB34556.1"/>
    </source>
</evidence>
<protein>
    <submittedName>
        <fullName evidence="2">Uncharacterized protein</fullName>
    </submittedName>
</protein>
<evidence type="ECO:0000256" key="1">
    <source>
        <dbReference type="SAM" id="MobiDB-lite"/>
    </source>
</evidence>
<feature type="region of interest" description="Disordered" evidence="1">
    <location>
        <begin position="252"/>
        <end position="275"/>
    </location>
</feature>
<gene>
    <name evidence="2" type="ORF">LshimejAT787_0201210</name>
</gene>
<dbReference type="AlphaFoldDB" id="A0A9P3UKP1"/>
<reference evidence="2" key="1">
    <citation type="submission" date="2022-07" db="EMBL/GenBank/DDBJ databases">
        <title>The genome of Lyophyllum shimeji provides insight into the initial evolution of ectomycorrhizal fungal genome.</title>
        <authorList>
            <person name="Kobayashi Y."/>
            <person name="Shibata T."/>
            <person name="Hirakawa H."/>
            <person name="Shigenobu S."/>
            <person name="Nishiyama T."/>
            <person name="Yamada A."/>
            <person name="Hasebe M."/>
            <person name="Kawaguchi M."/>
        </authorList>
    </citation>
    <scope>NUCLEOTIDE SEQUENCE</scope>
    <source>
        <strain evidence="2">AT787</strain>
    </source>
</reference>
<accession>A0A9P3UKP1</accession>
<proteinExistence type="predicted"/>
<evidence type="ECO:0000313" key="3">
    <source>
        <dbReference type="Proteomes" id="UP001063166"/>
    </source>
</evidence>
<name>A0A9P3UKP1_LYOSH</name>
<keyword evidence="3" id="KW-1185">Reference proteome</keyword>
<sequence length="275" mass="30515">MNAVDLRSHPSQLTVEQLAATIRDVPVGGPIDVVACTGRDMALLSLRVRPCSTHSRIEYLSRTALPGNFQKSVSLEVLADGTISVMSEIELLRSFVSNTAPPCRPPSIPGETALHGRGHADGFGPRNADLDILALCPSPSYFFKLVEHEENAPLHPYGDLLLPLMAYFQPMLQKSCSLVREELLRYARLPRPPQCCRVPDIGVDLQGWPLHRSDNGFPLNNGDAGPKLPLIHRQLRARTRMVFVRRLPASISAPTSRPQQPLQRKGRRPFHWVGH</sequence>
<organism evidence="2 3">
    <name type="scientific">Lyophyllum shimeji</name>
    <name type="common">Hon-shimeji</name>
    <name type="synonym">Tricholoma shimeji</name>
    <dbReference type="NCBI Taxonomy" id="47721"/>
    <lineage>
        <taxon>Eukaryota</taxon>
        <taxon>Fungi</taxon>
        <taxon>Dikarya</taxon>
        <taxon>Basidiomycota</taxon>
        <taxon>Agaricomycotina</taxon>
        <taxon>Agaricomycetes</taxon>
        <taxon>Agaricomycetidae</taxon>
        <taxon>Agaricales</taxon>
        <taxon>Tricholomatineae</taxon>
        <taxon>Lyophyllaceae</taxon>
        <taxon>Lyophyllum</taxon>
    </lineage>
</organism>
<feature type="compositionally biased region" description="Polar residues" evidence="1">
    <location>
        <begin position="252"/>
        <end position="262"/>
    </location>
</feature>
<dbReference type="EMBL" id="BRPK01000002">
    <property type="protein sequence ID" value="GLB34556.1"/>
    <property type="molecule type" value="Genomic_DNA"/>
</dbReference>
<feature type="compositionally biased region" description="Basic residues" evidence="1">
    <location>
        <begin position="264"/>
        <end position="275"/>
    </location>
</feature>
<dbReference type="Proteomes" id="UP001063166">
    <property type="component" value="Unassembled WGS sequence"/>
</dbReference>
<comment type="caution">
    <text evidence="2">The sequence shown here is derived from an EMBL/GenBank/DDBJ whole genome shotgun (WGS) entry which is preliminary data.</text>
</comment>